<protein>
    <recommendedName>
        <fullName evidence="5">Arginyl-tRNA--protein transferase 1</fullName>
        <shortName evidence="5">Arginyltransferase 1</shortName>
        <shortName evidence="5">R-transferase 1</shortName>
        <ecNumber evidence="5">2.3.2.8</ecNumber>
    </recommendedName>
    <alternativeName>
        <fullName evidence="5">Arginine-tRNA--protein transferase 1</fullName>
    </alternativeName>
</protein>
<evidence type="ECO:0000259" key="6">
    <source>
        <dbReference type="Pfam" id="PF04376"/>
    </source>
</evidence>
<dbReference type="PANTHER" id="PTHR21367">
    <property type="entry name" value="ARGININE-TRNA-PROTEIN TRANSFERASE 1"/>
    <property type="match status" value="1"/>
</dbReference>
<comment type="caution">
    <text evidence="8">The sequence shown here is derived from an EMBL/GenBank/DDBJ whole genome shotgun (WGS) entry which is preliminary data.</text>
</comment>
<name>A0A1X2H9Q0_SYNRA</name>
<dbReference type="OMA" id="KYQTAIH"/>
<evidence type="ECO:0000256" key="1">
    <source>
        <dbReference type="ARBA" id="ARBA00009991"/>
    </source>
</evidence>
<gene>
    <name evidence="8" type="ORF">BCR43DRAFT_564281</name>
</gene>
<dbReference type="InterPro" id="IPR016181">
    <property type="entry name" value="Acyl_CoA_acyltransferase"/>
</dbReference>
<accession>A0A1X2H9Q0</accession>
<dbReference type="Proteomes" id="UP000242180">
    <property type="component" value="Unassembled WGS sequence"/>
</dbReference>
<keyword evidence="2 5" id="KW-0808">Transferase</keyword>
<dbReference type="InParanoid" id="A0A1X2H9Q0"/>
<keyword evidence="4 5" id="KW-0012">Acyltransferase</keyword>
<dbReference type="EC" id="2.3.2.8" evidence="5"/>
<feature type="domain" description="N-end aminoacyl transferase N-terminal" evidence="6">
    <location>
        <begin position="15"/>
        <end position="86"/>
    </location>
</feature>
<dbReference type="PANTHER" id="PTHR21367:SF1">
    <property type="entry name" value="ARGINYL-TRNA--PROTEIN TRANSFERASE 1"/>
    <property type="match status" value="1"/>
</dbReference>
<dbReference type="PIRSF" id="PIRSF037207">
    <property type="entry name" value="ATE1_euk"/>
    <property type="match status" value="1"/>
</dbReference>
<comment type="similarity">
    <text evidence="1 5">Belongs to the R-transferase family.</text>
</comment>
<dbReference type="EMBL" id="MCGN01000006">
    <property type="protein sequence ID" value="ORY95375.1"/>
    <property type="molecule type" value="Genomic_DNA"/>
</dbReference>
<keyword evidence="9" id="KW-1185">Reference proteome</keyword>
<evidence type="ECO:0000313" key="9">
    <source>
        <dbReference type="Proteomes" id="UP000242180"/>
    </source>
</evidence>
<evidence type="ECO:0000256" key="4">
    <source>
        <dbReference type="ARBA" id="ARBA00023315"/>
    </source>
</evidence>
<dbReference type="InterPro" id="IPR017137">
    <property type="entry name" value="Arg-tRNA-P_Trfase_1_euk"/>
</dbReference>
<reference evidence="8 9" key="1">
    <citation type="submission" date="2016-07" db="EMBL/GenBank/DDBJ databases">
        <title>Pervasive Adenine N6-methylation of Active Genes in Fungi.</title>
        <authorList>
            <consortium name="DOE Joint Genome Institute"/>
            <person name="Mondo S.J."/>
            <person name="Dannebaum R.O."/>
            <person name="Kuo R.C."/>
            <person name="Labutti K."/>
            <person name="Haridas S."/>
            <person name="Kuo A."/>
            <person name="Salamov A."/>
            <person name="Ahrendt S.R."/>
            <person name="Lipzen A."/>
            <person name="Sullivan W."/>
            <person name="Andreopoulos W.B."/>
            <person name="Clum A."/>
            <person name="Lindquist E."/>
            <person name="Daum C."/>
            <person name="Ramamoorthy G.K."/>
            <person name="Gryganskyi A."/>
            <person name="Culley D."/>
            <person name="Magnuson J.K."/>
            <person name="James T.Y."/>
            <person name="O'Malley M.A."/>
            <person name="Stajich J.E."/>
            <person name="Spatafora J.W."/>
            <person name="Visel A."/>
            <person name="Grigoriev I.V."/>
        </authorList>
    </citation>
    <scope>NUCLEOTIDE SEQUENCE [LARGE SCALE GENOMIC DNA]</scope>
    <source>
        <strain evidence="8 9">NRRL 2496</strain>
    </source>
</reference>
<proteinExistence type="inferred from homology"/>
<comment type="catalytic activity">
    <reaction evidence="5">
        <text>an N-terminal L-alpha-aminoacyl-[protein] + L-arginyl-tRNA(Arg) = an N-terminal L-arginyl-L-aminoacyl-[protein] + tRNA(Arg) + H(+)</text>
        <dbReference type="Rhea" id="RHEA:10208"/>
        <dbReference type="Rhea" id="RHEA-COMP:9658"/>
        <dbReference type="Rhea" id="RHEA-COMP:9673"/>
        <dbReference type="Rhea" id="RHEA-COMP:10636"/>
        <dbReference type="Rhea" id="RHEA-COMP:10638"/>
        <dbReference type="ChEBI" id="CHEBI:15378"/>
        <dbReference type="ChEBI" id="CHEBI:78442"/>
        <dbReference type="ChEBI" id="CHEBI:78513"/>
        <dbReference type="ChEBI" id="CHEBI:78597"/>
        <dbReference type="ChEBI" id="CHEBI:83562"/>
        <dbReference type="EC" id="2.3.2.8"/>
    </reaction>
</comment>
<feature type="domain" description="N-end rule aminoacyl transferase C-terminal" evidence="7">
    <location>
        <begin position="161"/>
        <end position="303"/>
    </location>
</feature>
<dbReference type="InterPro" id="IPR007472">
    <property type="entry name" value="N-end_Aminoacyl_Trfase_C"/>
</dbReference>
<evidence type="ECO:0000256" key="5">
    <source>
        <dbReference type="PIRNR" id="PIRNR037207"/>
    </source>
</evidence>
<dbReference type="STRING" id="13706.A0A1X2H9Q0"/>
<dbReference type="Pfam" id="PF04377">
    <property type="entry name" value="ATE_C"/>
    <property type="match status" value="1"/>
</dbReference>
<dbReference type="SUPFAM" id="SSF55729">
    <property type="entry name" value="Acyl-CoA N-acyltransferases (Nat)"/>
    <property type="match status" value="1"/>
</dbReference>
<dbReference type="AlphaFoldDB" id="A0A1X2H9Q0"/>
<dbReference type="InterPro" id="IPR007471">
    <property type="entry name" value="N-end_Aminoacyl_Trfase_N"/>
</dbReference>
<organism evidence="8 9">
    <name type="scientific">Syncephalastrum racemosum</name>
    <name type="common">Filamentous fungus</name>
    <dbReference type="NCBI Taxonomy" id="13706"/>
    <lineage>
        <taxon>Eukaryota</taxon>
        <taxon>Fungi</taxon>
        <taxon>Fungi incertae sedis</taxon>
        <taxon>Mucoromycota</taxon>
        <taxon>Mucoromycotina</taxon>
        <taxon>Mucoromycetes</taxon>
        <taxon>Mucorales</taxon>
        <taxon>Syncephalastraceae</taxon>
        <taxon>Syncephalastrum</taxon>
    </lineage>
</organism>
<dbReference type="GO" id="GO:0004057">
    <property type="term" value="F:arginyl-tRNA--protein transferase activity"/>
    <property type="evidence" value="ECO:0007669"/>
    <property type="project" value="UniProtKB-EC"/>
</dbReference>
<dbReference type="GO" id="GO:0005737">
    <property type="term" value="C:cytoplasm"/>
    <property type="evidence" value="ECO:0007669"/>
    <property type="project" value="TreeGrafter"/>
</dbReference>
<evidence type="ECO:0000256" key="3">
    <source>
        <dbReference type="ARBA" id="ARBA00022786"/>
    </source>
</evidence>
<evidence type="ECO:0000259" key="7">
    <source>
        <dbReference type="Pfam" id="PF04377"/>
    </source>
</evidence>
<evidence type="ECO:0000256" key="2">
    <source>
        <dbReference type="ARBA" id="ARBA00022679"/>
    </source>
</evidence>
<comment type="function">
    <text evidence="5">Involved in the post-translational conjugation of arginine to the N-terminal aspartate or glutamate of a protein. This arginylation is required for degradation of the protein via the ubiquitin pathway.</text>
</comment>
<dbReference type="FunCoup" id="A0A1X2H9Q0">
    <property type="interactions" value="750"/>
</dbReference>
<evidence type="ECO:0000313" key="8">
    <source>
        <dbReference type="EMBL" id="ORY95375.1"/>
    </source>
</evidence>
<dbReference type="Pfam" id="PF04376">
    <property type="entry name" value="ATE_N"/>
    <property type="match status" value="1"/>
</dbReference>
<keyword evidence="3 5" id="KW-0833">Ubl conjugation pathway</keyword>
<dbReference type="InterPro" id="IPR030700">
    <property type="entry name" value="N-end_Aminoacyl_Trfase"/>
</dbReference>
<dbReference type="OrthoDB" id="74183at2759"/>
<sequence length="406" mass="46505">MPLESVVCVVGDNCSHCGYCDSDDTSFTYGLWAESLTCEDYQALIDRGWRRSGCYLYKPNLRKSCCPQYTIRLDASRFKPTKSQKKVLNKFSRYIEGTWRPSAKEVGANEEDMDAVRERPSTVNYNNEKALADNLHVVEDASLDHLHKIKFELEPSSFTQEKYDLYRKYQEKIHHDEPDELSEQGFRRFLVDSPLKRKEFAKGDLYGAGYGSYHQKYILDGKLIAVAVLDLLPKCVSSVYFMYDSDYAFLGLGKYSALREISLAQELHDNVSADLHWYYMGYYIHSCPKMVYKGSYQPSDLLDPETYSWYPIEDCKKLLDKKRYVAFSDPEGKQEEKDEERMPGCLSVGEAKKVDVSKIMLSLGGDTFAPVSLVLQLNHSSRQLQKVIYEYIAAVGPDLASRIAIA</sequence>